<keyword evidence="1" id="KW-0456">Lyase</keyword>
<dbReference type="Proteomes" id="UP001595579">
    <property type="component" value="Unassembled WGS sequence"/>
</dbReference>
<dbReference type="GO" id="GO:0016829">
    <property type="term" value="F:lyase activity"/>
    <property type="evidence" value="ECO:0007669"/>
    <property type="project" value="UniProtKB-KW"/>
</dbReference>
<dbReference type="RefSeq" id="WP_386773791.1">
    <property type="nucleotide sequence ID" value="NZ_JBHRUG010000019.1"/>
</dbReference>
<gene>
    <name evidence="1" type="ORF">ACFOEV_10970</name>
</gene>
<dbReference type="Gene3D" id="2.60.120.10">
    <property type="entry name" value="Jelly Rolls"/>
    <property type="match status" value="1"/>
</dbReference>
<name>A0ABV7LP43_9GAMM</name>
<evidence type="ECO:0000313" key="1">
    <source>
        <dbReference type="EMBL" id="MFC3284129.1"/>
    </source>
</evidence>
<evidence type="ECO:0000313" key="2">
    <source>
        <dbReference type="Proteomes" id="UP001595579"/>
    </source>
</evidence>
<proteinExistence type="predicted"/>
<dbReference type="InterPro" id="IPR014710">
    <property type="entry name" value="RmlC-like_jellyroll"/>
</dbReference>
<accession>A0ABV7LP43</accession>
<comment type="caution">
    <text evidence="1">The sequence shown here is derived from an EMBL/GenBank/DDBJ whole genome shotgun (WGS) entry which is preliminary data.</text>
</comment>
<sequence length="202" mass="21979">METRPDALQNYLDSVHEVMAADRSIPAASRAIEKIFTALESPSRCKTGEGARLPVSGYLGDALAAVRAASPSLARVAKAFEALEPSLAWRRRSTAGLSASDNFADGHANVMIAGPGGLEDRNDVWVGASLMAPHVRYPDHRHSPEEVYLVLSSGYFRQGEGAWFEPGMGGILYNEPAITHAMQSREAPLFAIWCLWVDRIIE</sequence>
<protein>
    <submittedName>
        <fullName evidence="1">Dimethylsulfonioproprionate lyase family protein</fullName>
    </submittedName>
</protein>
<dbReference type="Pfam" id="PF16867">
    <property type="entry name" value="DMSP_lyase"/>
    <property type="match status" value="1"/>
</dbReference>
<dbReference type="SUPFAM" id="SSF51182">
    <property type="entry name" value="RmlC-like cupins"/>
    <property type="match status" value="1"/>
</dbReference>
<reference evidence="2" key="1">
    <citation type="journal article" date="2019" name="Int. J. Syst. Evol. Microbiol.">
        <title>The Global Catalogue of Microorganisms (GCM) 10K type strain sequencing project: providing services to taxonomists for standard genome sequencing and annotation.</title>
        <authorList>
            <consortium name="The Broad Institute Genomics Platform"/>
            <consortium name="The Broad Institute Genome Sequencing Center for Infectious Disease"/>
            <person name="Wu L."/>
            <person name="Ma J."/>
        </authorList>
    </citation>
    <scope>NUCLEOTIDE SEQUENCE [LARGE SCALE GENOMIC DNA]</scope>
    <source>
        <strain evidence="2">CECT 7698</strain>
    </source>
</reference>
<dbReference type="InterPro" id="IPR031723">
    <property type="entry name" value="DMSP_lyase"/>
</dbReference>
<dbReference type="InterPro" id="IPR011051">
    <property type="entry name" value="RmlC_Cupin_sf"/>
</dbReference>
<keyword evidence="2" id="KW-1185">Reference proteome</keyword>
<organism evidence="1 2">
    <name type="scientific">Litchfieldella rifensis</name>
    <dbReference type="NCBI Taxonomy" id="762643"/>
    <lineage>
        <taxon>Bacteria</taxon>
        <taxon>Pseudomonadati</taxon>
        <taxon>Pseudomonadota</taxon>
        <taxon>Gammaproteobacteria</taxon>
        <taxon>Oceanospirillales</taxon>
        <taxon>Halomonadaceae</taxon>
        <taxon>Litchfieldella</taxon>
    </lineage>
</organism>
<dbReference type="EMBL" id="JBHRUG010000019">
    <property type="protein sequence ID" value="MFC3284129.1"/>
    <property type="molecule type" value="Genomic_DNA"/>
</dbReference>